<evidence type="ECO:0000256" key="1">
    <source>
        <dbReference type="ARBA" id="ARBA00022741"/>
    </source>
</evidence>
<comment type="function">
    <text evidence="5">Zinc chaperone that directly transfers zinc cofactor to target proteins, thereby activating them. Zinc is transferred from the CXCC motif in the GTPase domain to the zinc binding site in target proteins in a process requiring GTP hydrolysis.</text>
</comment>
<dbReference type="SUPFAM" id="SSF90002">
    <property type="entry name" value="Hypothetical protein YjiA, C-terminal domain"/>
    <property type="match status" value="1"/>
</dbReference>
<organism evidence="8 9">
    <name type="scientific">Paracoccus laeviglucosivorans</name>
    <dbReference type="NCBI Taxonomy" id="1197861"/>
    <lineage>
        <taxon>Bacteria</taxon>
        <taxon>Pseudomonadati</taxon>
        <taxon>Pseudomonadota</taxon>
        <taxon>Alphaproteobacteria</taxon>
        <taxon>Rhodobacterales</taxon>
        <taxon>Paracoccaceae</taxon>
        <taxon>Paracoccus</taxon>
    </lineage>
</organism>
<comment type="catalytic activity">
    <reaction evidence="6">
        <text>GTP + H2O = GDP + phosphate + H(+)</text>
        <dbReference type="Rhea" id="RHEA:19669"/>
        <dbReference type="ChEBI" id="CHEBI:15377"/>
        <dbReference type="ChEBI" id="CHEBI:15378"/>
        <dbReference type="ChEBI" id="CHEBI:37565"/>
        <dbReference type="ChEBI" id="CHEBI:43474"/>
        <dbReference type="ChEBI" id="CHEBI:58189"/>
    </reaction>
    <physiologicalReaction direction="left-to-right" evidence="6">
        <dbReference type="Rhea" id="RHEA:19670"/>
    </physiologicalReaction>
</comment>
<keyword evidence="2" id="KW-0378">Hydrolase</keyword>
<keyword evidence="9" id="KW-1185">Reference proteome</keyword>
<protein>
    <submittedName>
        <fullName evidence="8">GTPase, G3E family</fullName>
    </submittedName>
</protein>
<evidence type="ECO:0000256" key="6">
    <source>
        <dbReference type="ARBA" id="ARBA00049117"/>
    </source>
</evidence>
<dbReference type="Pfam" id="PF07683">
    <property type="entry name" value="CobW_C"/>
    <property type="match status" value="1"/>
</dbReference>
<reference evidence="8 9" key="1">
    <citation type="submission" date="2017-05" db="EMBL/GenBank/DDBJ databases">
        <authorList>
            <person name="Varghese N."/>
            <person name="Submissions S."/>
        </authorList>
    </citation>
    <scope>NUCLEOTIDE SEQUENCE [LARGE SCALE GENOMIC DNA]</scope>
    <source>
        <strain evidence="8 9">DSM 100094</strain>
    </source>
</reference>
<dbReference type="SMART" id="SM00833">
    <property type="entry name" value="CobW_C"/>
    <property type="match status" value="1"/>
</dbReference>
<evidence type="ECO:0000259" key="7">
    <source>
        <dbReference type="SMART" id="SM00833"/>
    </source>
</evidence>
<keyword evidence="3" id="KW-0143">Chaperone</keyword>
<accession>A0A521B890</accession>
<evidence type="ECO:0000256" key="5">
    <source>
        <dbReference type="ARBA" id="ARBA00045658"/>
    </source>
</evidence>
<keyword evidence="1" id="KW-0547">Nucleotide-binding</keyword>
<sequence length="326" mass="34110">MVTPVFLLTGFLGAGKTTLLNRMLTPDTALVINEFGLVAVDHDLVLKGREQAVVTSTGCICCAVGADLRGSLDGLLHLRAQGAQFSRVIVETTGLADPAPIINSLIPGGMPAMGLRDHTVARAFRLAGVITVVDLDGLQAALARPEVLRQIAMADHLVLRGALGNWPQRLRAINPGVQIHDAGTVDPARLLQPASYQAFGKGADVGDWLRAETHLHDLSALNRHGDVVAVPLVGGVLPDAAFQAFLDGVAALPGMLRIKGLIATDGDPRPLVVHGVGHKLYPGIRADHWPDGQAGTRLVVIGAGLDEDALRRRFAALTGPLPGLGG</sequence>
<evidence type="ECO:0000256" key="2">
    <source>
        <dbReference type="ARBA" id="ARBA00022801"/>
    </source>
</evidence>
<feature type="domain" description="CobW C-terminal" evidence="7">
    <location>
        <begin position="232"/>
        <end position="318"/>
    </location>
</feature>
<dbReference type="CDD" id="cd03112">
    <property type="entry name" value="CobW-like"/>
    <property type="match status" value="1"/>
</dbReference>
<dbReference type="InterPro" id="IPR011629">
    <property type="entry name" value="CobW-like_C"/>
</dbReference>
<dbReference type="GO" id="GO:0016787">
    <property type="term" value="F:hydrolase activity"/>
    <property type="evidence" value="ECO:0007669"/>
    <property type="project" value="UniProtKB-KW"/>
</dbReference>
<dbReference type="Pfam" id="PF02492">
    <property type="entry name" value="cobW"/>
    <property type="match status" value="1"/>
</dbReference>
<dbReference type="SUPFAM" id="SSF52540">
    <property type="entry name" value="P-loop containing nucleoside triphosphate hydrolases"/>
    <property type="match status" value="1"/>
</dbReference>
<dbReference type="InterPro" id="IPR027417">
    <property type="entry name" value="P-loop_NTPase"/>
</dbReference>
<evidence type="ECO:0000313" key="8">
    <source>
        <dbReference type="EMBL" id="SMO43255.1"/>
    </source>
</evidence>
<dbReference type="Gene3D" id="3.40.50.300">
    <property type="entry name" value="P-loop containing nucleotide triphosphate hydrolases"/>
    <property type="match status" value="1"/>
</dbReference>
<evidence type="ECO:0000256" key="3">
    <source>
        <dbReference type="ARBA" id="ARBA00023186"/>
    </source>
</evidence>
<proteinExistence type="inferred from homology"/>
<comment type="similarity">
    <text evidence="4">Belongs to the SIMIBI class G3E GTPase family. ZNG1 subfamily.</text>
</comment>
<dbReference type="InterPro" id="IPR051316">
    <property type="entry name" value="Zinc-reg_GTPase_activator"/>
</dbReference>
<dbReference type="Proteomes" id="UP000319014">
    <property type="component" value="Unassembled WGS sequence"/>
</dbReference>
<dbReference type="AlphaFoldDB" id="A0A521B890"/>
<evidence type="ECO:0000313" key="9">
    <source>
        <dbReference type="Proteomes" id="UP000319014"/>
    </source>
</evidence>
<name>A0A521B890_9RHOB</name>
<dbReference type="Gene3D" id="3.30.1220.10">
    <property type="entry name" value="CobW-like, C-terminal domain"/>
    <property type="match status" value="1"/>
</dbReference>
<dbReference type="GO" id="GO:0000166">
    <property type="term" value="F:nucleotide binding"/>
    <property type="evidence" value="ECO:0007669"/>
    <property type="project" value="UniProtKB-KW"/>
</dbReference>
<evidence type="ECO:0000256" key="4">
    <source>
        <dbReference type="ARBA" id="ARBA00034320"/>
    </source>
</evidence>
<dbReference type="PANTHER" id="PTHR13748">
    <property type="entry name" value="COBW-RELATED"/>
    <property type="match status" value="1"/>
</dbReference>
<dbReference type="PANTHER" id="PTHR13748:SF59">
    <property type="entry name" value="COBW C-TERMINAL DOMAIN-CONTAINING PROTEIN"/>
    <property type="match status" value="1"/>
</dbReference>
<dbReference type="InterPro" id="IPR036627">
    <property type="entry name" value="CobW-likC_sf"/>
</dbReference>
<gene>
    <name evidence="8" type="ORF">SAMN06265221_102157</name>
</gene>
<dbReference type="EMBL" id="FXTK01000002">
    <property type="protein sequence ID" value="SMO43255.1"/>
    <property type="molecule type" value="Genomic_DNA"/>
</dbReference>
<dbReference type="InterPro" id="IPR003495">
    <property type="entry name" value="CobW/HypB/UreG_nucleotide-bd"/>
</dbReference>